<evidence type="ECO:0000259" key="11">
    <source>
        <dbReference type="Pfam" id="PF00593"/>
    </source>
</evidence>
<dbReference type="GO" id="GO:0009279">
    <property type="term" value="C:cell outer membrane"/>
    <property type="evidence" value="ECO:0007669"/>
    <property type="project" value="UniProtKB-SubCell"/>
</dbReference>
<evidence type="ECO:0000256" key="2">
    <source>
        <dbReference type="ARBA" id="ARBA00022448"/>
    </source>
</evidence>
<dbReference type="Proteomes" id="UP000253727">
    <property type="component" value="Unassembled WGS sequence"/>
</dbReference>
<keyword evidence="7 8" id="KW-0998">Cell outer membrane</keyword>
<sequence>MIKTSLKAVSLGAIAVATTLPMAAYAQAEAAQAGSTDDDPEVEIVVTGSLIRGTPEDAALPVDVFSNEDLTKAGIDSPLEFIKELPSVGAVLGDTNQFSTDAQAFQGVGSINLRGLGAQRTLVLLNGKRTLQSPGSGFADTNFMPLFALDRIELLKDGAAATYGSDAVAGVANFVTRRNFTGLELQGDYTFIDGSDGNYTLSALAGFDFGDRANLMIGGGWQHRSELATTDRDFANRSFEENPSAFSALSTPGLFAITRIGATGLETTVRPDRGCNDLGGTQTGALCRFTYVPFDNIVEDEDRYQAYAQLSLDLSDRVDFTAEALYARSDLESINYSPAFPPTQGPRGSGFQSAFTTSPANPGVAVFLAQQGLPPSTAASPVVAVTNVLFRPFGFLGNPLDPDRGSGTGFAKSRGYRVSGGFDIELNDNLVLDLDATFWEADRRRAAPGIIGSRLQNALNGLGGANCNVATGTPGQGGCEFFNPFSNAGPGNPTLGLDNPFYVPGNENSAELATFLQVPNGVIEEETQYIFDAVVSGPTGIELGGGPLAFAVGAQYRKNEFDTRPINRESNLDVNPCFIEGDISCVGTATEGSGPFIFLGGNRPFNVSQSVYALFAEVSLPVLDTLQIDGAIRFEDYGGSVGSTVNPKGSARFEATDFLTLRGSVGTTFRGPLASNVAPNSVVALEGFTAAGGNFKSKDIFGNPNDLGPETAFTYNVGAILDIGGLTFSADYFSIDLEDRITTTPGDAIASFVANNQVTGSEPVNCASPLANLVTFSGNQCVQGTTTGLDIARVRTDFVNGPDVKVTGIDFALNYDLPLGQFAVLSAGGNATWALSYEFDDFELQGVVVEEGYDAVGFGNYLRDPNTVPEWRANAYVNLAGDVFNVRYGATYIDGVTDDRCVDRDPCFGTSNFGVDSGSYLQHDLAASYDFVAGPLDLQLQAAIKNFTDEEPGDAQLPLSYNPFIGSAIGRNYRLGLRARF</sequence>
<comment type="similarity">
    <text evidence="8 9">Belongs to the TonB-dependent receptor family.</text>
</comment>
<evidence type="ECO:0000313" key="14">
    <source>
        <dbReference type="Proteomes" id="UP000253727"/>
    </source>
</evidence>
<keyword evidence="10" id="KW-0732">Signal</keyword>
<comment type="caution">
    <text evidence="13">The sequence shown here is derived from an EMBL/GenBank/DDBJ whole genome shotgun (WGS) entry which is preliminary data.</text>
</comment>
<name>A0A369Q2P8_9SPHN</name>
<dbReference type="PROSITE" id="PS52016">
    <property type="entry name" value="TONB_DEPENDENT_REC_3"/>
    <property type="match status" value="1"/>
</dbReference>
<evidence type="ECO:0000256" key="9">
    <source>
        <dbReference type="RuleBase" id="RU003357"/>
    </source>
</evidence>
<evidence type="ECO:0000256" key="7">
    <source>
        <dbReference type="ARBA" id="ARBA00023237"/>
    </source>
</evidence>
<dbReference type="OrthoDB" id="7614575at2"/>
<dbReference type="EMBL" id="QBKA01000002">
    <property type="protein sequence ID" value="RDC59173.1"/>
    <property type="molecule type" value="Genomic_DNA"/>
</dbReference>
<evidence type="ECO:0000313" key="13">
    <source>
        <dbReference type="EMBL" id="RDC59173.1"/>
    </source>
</evidence>
<keyword evidence="2 8" id="KW-0813">Transport</keyword>
<dbReference type="InterPro" id="IPR012910">
    <property type="entry name" value="Plug_dom"/>
</dbReference>
<evidence type="ECO:0000256" key="4">
    <source>
        <dbReference type="ARBA" id="ARBA00022692"/>
    </source>
</evidence>
<dbReference type="Gene3D" id="2.40.170.20">
    <property type="entry name" value="TonB-dependent receptor, beta-barrel domain"/>
    <property type="match status" value="1"/>
</dbReference>
<proteinExistence type="inferred from homology"/>
<dbReference type="InterPro" id="IPR039426">
    <property type="entry name" value="TonB-dep_rcpt-like"/>
</dbReference>
<gene>
    <name evidence="13" type="ORF">HME9302_00358</name>
</gene>
<keyword evidence="6 8" id="KW-0472">Membrane</keyword>
<dbReference type="Gene3D" id="2.170.130.10">
    <property type="entry name" value="TonB-dependent receptor, plug domain"/>
    <property type="match status" value="1"/>
</dbReference>
<evidence type="ECO:0000256" key="6">
    <source>
        <dbReference type="ARBA" id="ARBA00023136"/>
    </source>
</evidence>
<dbReference type="PANTHER" id="PTHR47234:SF2">
    <property type="entry name" value="TONB-DEPENDENT RECEPTOR"/>
    <property type="match status" value="1"/>
</dbReference>
<organism evidence="13 14">
    <name type="scientific">Alteripontixanthobacter maritimus</name>
    <dbReference type="NCBI Taxonomy" id="2161824"/>
    <lineage>
        <taxon>Bacteria</taxon>
        <taxon>Pseudomonadati</taxon>
        <taxon>Pseudomonadota</taxon>
        <taxon>Alphaproteobacteria</taxon>
        <taxon>Sphingomonadales</taxon>
        <taxon>Erythrobacteraceae</taxon>
        <taxon>Alteripontixanthobacter</taxon>
    </lineage>
</organism>
<dbReference type="AlphaFoldDB" id="A0A369Q2P8"/>
<keyword evidence="14" id="KW-1185">Reference proteome</keyword>
<evidence type="ECO:0000256" key="5">
    <source>
        <dbReference type="ARBA" id="ARBA00023077"/>
    </source>
</evidence>
<dbReference type="InterPro" id="IPR037066">
    <property type="entry name" value="Plug_dom_sf"/>
</dbReference>
<protein>
    <submittedName>
        <fullName evidence="13">Vitamin B12 transporter BtuB</fullName>
    </submittedName>
</protein>
<evidence type="ECO:0000256" key="1">
    <source>
        <dbReference type="ARBA" id="ARBA00004571"/>
    </source>
</evidence>
<evidence type="ECO:0000256" key="3">
    <source>
        <dbReference type="ARBA" id="ARBA00022452"/>
    </source>
</evidence>
<dbReference type="SUPFAM" id="SSF56935">
    <property type="entry name" value="Porins"/>
    <property type="match status" value="1"/>
</dbReference>
<keyword evidence="3 8" id="KW-1134">Transmembrane beta strand</keyword>
<keyword evidence="4 8" id="KW-0812">Transmembrane</keyword>
<evidence type="ECO:0000256" key="10">
    <source>
        <dbReference type="SAM" id="SignalP"/>
    </source>
</evidence>
<dbReference type="InterPro" id="IPR000531">
    <property type="entry name" value="Beta-barrel_TonB"/>
</dbReference>
<dbReference type="InterPro" id="IPR036942">
    <property type="entry name" value="Beta-barrel_TonB_sf"/>
</dbReference>
<dbReference type="PANTHER" id="PTHR47234">
    <property type="match status" value="1"/>
</dbReference>
<evidence type="ECO:0000256" key="8">
    <source>
        <dbReference type="PROSITE-ProRule" id="PRU01360"/>
    </source>
</evidence>
<dbReference type="RefSeq" id="WP_115365577.1">
    <property type="nucleotide sequence ID" value="NZ_QBKA01000002.1"/>
</dbReference>
<evidence type="ECO:0000259" key="12">
    <source>
        <dbReference type="Pfam" id="PF07715"/>
    </source>
</evidence>
<comment type="subcellular location">
    <subcellularLocation>
        <location evidence="1 8">Cell outer membrane</location>
        <topology evidence="1 8">Multi-pass membrane protein</topology>
    </subcellularLocation>
</comment>
<feature type="chain" id="PRO_5016868189" evidence="10">
    <location>
        <begin position="29"/>
        <end position="981"/>
    </location>
</feature>
<feature type="signal peptide" evidence="10">
    <location>
        <begin position="1"/>
        <end position="28"/>
    </location>
</feature>
<dbReference type="Pfam" id="PF00593">
    <property type="entry name" value="TonB_dep_Rec_b-barrel"/>
    <property type="match status" value="1"/>
</dbReference>
<keyword evidence="5 9" id="KW-0798">TonB box</keyword>
<feature type="domain" description="TonB-dependent receptor plug" evidence="12">
    <location>
        <begin position="56"/>
        <end position="171"/>
    </location>
</feature>
<reference evidence="13 14" key="1">
    <citation type="submission" date="2018-04" db="EMBL/GenBank/DDBJ databases">
        <title>Altererythrobacter sp. HME9302 genome sequencing and assembly.</title>
        <authorList>
            <person name="Kang H."/>
            <person name="Kim H."/>
            <person name="Joh K."/>
        </authorList>
    </citation>
    <scope>NUCLEOTIDE SEQUENCE [LARGE SCALE GENOMIC DNA]</scope>
    <source>
        <strain evidence="13 14">HME9302</strain>
    </source>
</reference>
<dbReference type="Pfam" id="PF07715">
    <property type="entry name" value="Plug"/>
    <property type="match status" value="1"/>
</dbReference>
<feature type="domain" description="TonB-dependent receptor-like beta-barrel" evidence="11">
    <location>
        <begin position="398"/>
        <end position="946"/>
    </location>
</feature>
<accession>A0A369Q2P8</accession>